<feature type="transmembrane region" description="Helical" evidence="1">
    <location>
        <begin position="20"/>
        <end position="39"/>
    </location>
</feature>
<organism evidence="2 3">
    <name type="scientific">Candidatus Shapirobacteria bacterium CG2_30_35_20</name>
    <dbReference type="NCBI Taxonomy" id="1805376"/>
    <lineage>
        <taxon>Bacteria</taxon>
        <taxon>Candidatus Shapironibacteriota</taxon>
    </lineage>
</organism>
<evidence type="ECO:0000256" key="1">
    <source>
        <dbReference type="SAM" id="Phobius"/>
    </source>
</evidence>
<protein>
    <submittedName>
        <fullName evidence="2">Uncharacterized protein</fullName>
    </submittedName>
</protein>
<sequence length="156" mass="16919">MDIPNLNPQTNIINSTAPPLSKPILFIIIILTLSLGYWASRLIPVSKNSLLQNQNILITNPENLTEPNQIEPNKLYGNLSKAFKDTATGTIEKGSINGEGTHILNRPGGLSQRASLTSSVIDLDLFVGKNVEIKGETNASTKTSWLLDVGTIKIID</sequence>
<gene>
    <name evidence="2" type="ORF">AUK05_00060</name>
</gene>
<dbReference type="AlphaFoldDB" id="A0A1J5I6F1"/>
<keyword evidence="1" id="KW-0812">Transmembrane</keyword>
<dbReference type="Proteomes" id="UP000182344">
    <property type="component" value="Unassembled WGS sequence"/>
</dbReference>
<name>A0A1J5I6F1_9BACT</name>
<comment type="caution">
    <text evidence="2">The sequence shown here is derived from an EMBL/GenBank/DDBJ whole genome shotgun (WGS) entry which is preliminary data.</text>
</comment>
<dbReference type="EMBL" id="MNZO01000001">
    <property type="protein sequence ID" value="OIP87974.1"/>
    <property type="molecule type" value="Genomic_DNA"/>
</dbReference>
<accession>A0A1J5I6F1</accession>
<dbReference type="STRING" id="1805376.AUK05_00060"/>
<keyword evidence="1" id="KW-1133">Transmembrane helix</keyword>
<evidence type="ECO:0000313" key="2">
    <source>
        <dbReference type="EMBL" id="OIP87974.1"/>
    </source>
</evidence>
<keyword evidence="1" id="KW-0472">Membrane</keyword>
<reference evidence="2 3" key="1">
    <citation type="journal article" date="2016" name="Environ. Microbiol.">
        <title>Genomic resolution of a cold subsurface aquifer community provides metabolic insights for novel microbes adapted to high CO concentrations.</title>
        <authorList>
            <person name="Probst A.J."/>
            <person name="Castelle C.J."/>
            <person name="Singh A."/>
            <person name="Brown C.T."/>
            <person name="Anantharaman K."/>
            <person name="Sharon I."/>
            <person name="Hug L.A."/>
            <person name="Burstein D."/>
            <person name="Emerson J.B."/>
            <person name="Thomas B.C."/>
            <person name="Banfield J.F."/>
        </authorList>
    </citation>
    <scope>NUCLEOTIDE SEQUENCE [LARGE SCALE GENOMIC DNA]</scope>
    <source>
        <strain evidence="2">CG2_30_35_20</strain>
    </source>
</reference>
<proteinExistence type="predicted"/>
<evidence type="ECO:0000313" key="3">
    <source>
        <dbReference type="Proteomes" id="UP000182344"/>
    </source>
</evidence>